<feature type="transmembrane region" description="Helical" evidence="2">
    <location>
        <begin position="12"/>
        <end position="36"/>
    </location>
</feature>
<evidence type="ECO:0000256" key="1">
    <source>
        <dbReference type="SAM" id="MobiDB-lite"/>
    </source>
</evidence>
<reference evidence="3" key="2">
    <citation type="journal article" date="2021" name="PeerJ">
        <title>Extensive microbial diversity within the chicken gut microbiome revealed by metagenomics and culture.</title>
        <authorList>
            <person name="Gilroy R."/>
            <person name="Ravi A."/>
            <person name="Getino M."/>
            <person name="Pursley I."/>
            <person name="Horton D.L."/>
            <person name="Alikhan N.F."/>
            <person name="Baker D."/>
            <person name="Gharbi K."/>
            <person name="Hall N."/>
            <person name="Watson M."/>
            <person name="Adriaenssens E.M."/>
            <person name="Foster-Nyarko E."/>
            <person name="Jarju S."/>
            <person name="Secka A."/>
            <person name="Antonio M."/>
            <person name="Oren A."/>
            <person name="Chaudhuri R.R."/>
            <person name="La Ragione R."/>
            <person name="Hildebrand F."/>
            <person name="Pallen M.J."/>
        </authorList>
    </citation>
    <scope>NUCLEOTIDE SEQUENCE</scope>
    <source>
        <strain evidence="3">ChiSjej4B22-8148</strain>
    </source>
</reference>
<feature type="region of interest" description="Disordered" evidence="1">
    <location>
        <begin position="111"/>
        <end position="168"/>
    </location>
</feature>
<dbReference type="InterPro" id="IPR012427">
    <property type="entry name" value="DUF1622"/>
</dbReference>
<protein>
    <submittedName>
        <fullName evidence="3">DUF1622 domain-containing protein</fullName>
    </submittedName>
</protein>
<evidence type="ECO:0000256" key="2">
    <source>
        <dbReference type="SAM" id="Phobius"/>
    </source>
</evidence>
<sequence length="168" mass="18697">MEILESILHSFVNLAMLLFEYIGVCVITFSGIQGIVNYIRKSPDTRLVLANGLAMGLEFKLGSEILRTVIVRNLDEIYIVAGIIALRAVLTFLIHWEIKNMEKLELVNSTAQDSSEPEAEDDNQALFAADPKAADKEAAVKEETAEEEKDQETPREPSAKAETESRDD</sequence>
<dbReference type="PANTHER" id="PTHR38468">
    <property type="entry name" value="SLL0939 PROTEIN"/>
    <property type="match status" value="1"/>
</dbReference>
<dbReference type="EMBL" id="DVGK01000117">
    <property type="protein sequence ID" value="HIR14344.1"/>
    <property type="molecule type" value="Genomic_DNA"/>
</dbReference>
<keyword evidence="2" id="KW-0472">Membrane</keyword>
<reference evidence="3" key="1">
    <citation type="submission" date="2020-10" db="EMBL/GenBank/DDBJ databases">
        <authorList>
            <person name="Gilroy R."/>
        </authorList>
    </citation>
    <scope>NUCLEOTIDE SEQUENCE</scope>
    <source>
        <strain evidence="3">ChiSjej4B22-8148</strain>
    </source>
</reference>
<dbReference type="Pfam" id="PF07784">
    <property type="entry name" value="DUF1622"/>
    <property type="match status" value="1"/>
</dbReference>
<keyword evidence="2" id="KW-0812">Transmembrane</keyword>
<feature type="compositionally biased region" description="Basic and acidic residues" evidence="1">
    <location>
        <begin position="132"/>
        <end position="143"/>
    </location>
</feature>
<comment type="caution">
    <text evidence="3">The sequence shown here is derived from an EMBL/GenBank/DDBJ whole genome shotgun (WGS) entry which is preliminary data.</text>
</comment>
<feature type="transmembrane region" description="Helical" evidence="2">
    <location>
        <begin position="77"/>
        <end position="96"/>
    </location>
</feature>
<organism evidence="3 4">
    <name type="scientific">Candidatus Choladousia intestinavium</name>
    <dbReference type="NCBI Taxonomy" id="2840727"/>
    <lineage>
        <taxon>Bacteria</taxon>
        <taxon>Bacillati</taxon>
        <taxon>Bacillota</taxon>
        <taxon>Clostridia</taxon>
        <taxon>Lachnospirales</taxon>
        <taxon>Lachnospiraceae</taxon>
        <taxon>Lachnospiraceae incertae sedis</taxon>
        <taxon>Candidatus Choladousia</taxon>
    </lineage>
</organism>
<dbReference type="AlphaFoldDB" id="A0A9D1AE96"/>
<gene>
    <name evidence="3" type="ORF">IAB31_10540</name>
</gene>
<dbReference type="PANTHER" id="PTHR38468:SF1">
    <property type="entry name" value="SLL0939 PROTEIN"/>
    <property type="match status" value="1"/>
</dbReference>
<feature type="compositionally biased region" description="Basic and acidic residues" evidence="1">
    <location>
        <begin position="151"/>
        <end position="168"/>
    </location>
</feature>
<proteinExistence type="predicted"/>
<evidence type="ECO:0000313" key="3">
    <source>
        <dbReference type="EMBL" id="HIR14344.1"/>
    </source>
</evidence>
<keyword evidence="2" id="KW-1133">Transmembrane helix</keyword>
<dbReference type="Proteomes" id="UP000886757">
    <property type="component" value="Unassembled WGS sequence"/>
</dbReference>
<name>A0A9D1AE96_9FIRM</name>
<accession>A0A9D1AE96</accession>
<evidence type="ECO:0000313" key="4">
    <source>
        <dbReference type="Proteomes" id="UP000886757"/>
    </source>
</evidence>